<evidence type="ECO:0000313" key="1">
    <source>
        <dbReference type="EMBL" id="MPC51302.1"/>
    </source>
</evidence>
<dbReference type="AlphaFoldDB" id="A0A5B7FXH8"/>
<name>A0A5B7FXH8_PORTR</name>
<comment type="caution">
    <text evidence="1">The sequence shown here is derived from an EMBL/GenBank/DDBJ whole genome shotgun (WGS) entry which is preliminary data.</text>
</comment>
<reference evidence="1 2" key="1">
    <citation type="submission" date="2019-05" db="EMBL/GenBank/DDBJ databases">
        <title>Another draft genome of Portunus trituberculatus and its Hox gene families provides insights of decapod evolution.</title>
        <authorList>
            <person name="Jeong J.-H."/>
            <person name="Song I."/>
            <person name="Kim S."/>
            <person name="Choi T."/>
            <person name="Kim D."/>
            <person name="Ryu S."/>
            <person name="Kim W."/>
        </authorList>
    </citation>
    <scope>NUCLEOTIDE SEQUENCE [LARGE SCALE GENOMIC DNA]</scope>
    <source>
        <tissue evidence="1">Muscle</tissue>
    </source>
</reference>
<organism evidence="1 2">
    <name type="scientific">Portunus trituberculatus</name>
    <name type="common">Swimming crab</name>
    <name type="synonym">Neptunus trituberculatus</name>
    <dbReference type="NCBI Taxonomy" id="210409"/>
    <lineage>
        <taxon>Eukaryota</taxon>
        <taxon>Metazoa</taxon>
        <taxon>Ecdysozoa</taxon>
        <taxon>Arthropoda</taxon>
        <taxon>Crustacea</taxon>
        <taxon>Multicrustacea</taxon>
        <taxon>Malacostraca</taxon>
        <taxon>Eumalacostraca</taxon>
        <taxon>Eucarida</taxon>
        <taxon>Decapoda</taxon>
        <taxon>Pleocyemata</taxon>
        <taxon>Brachyura</taxon>
        <taxon>Eubrachyura</taxon>
        <taxon>Portunoidea</taxon>
        <taxon>Portunidae</taxon>
        <taxon>Portuninae</taxon>
        <taxon>Portunus</taxon>
    </lineage>
</organism>
<sequence>MQDKCMITHYLFKDVKYVKNRLFSFFPAFYALEIINAGNTLNLLKRLIYVF</sequence>
<dbReference type="EMBL" id="VSRR010010085">
    <property type="protein sequence ID" value="MPC51302.1"/>
    <property type="molecule type" value="Genomic_DNA"/>
</dbReference>
<dbReference type="Proteomes" id="UP000324222">
    <property type="component" value="Unassembled WGS sequence"/>
</dbReference>
<proteinExistence type="predicted"/>
<accession>A0A5B7FXH8</accession>
<protein>
    <submittedName>
        <fullName evidence="1">Uncharacterized protein</fullName>
    </submittedName>
</protein>
<gene>
    <name evidence="1" type="ORF">E2C01_045147</name>
</gene>
<keyword evidence="2" id="KW-1185">Reference proteome</keyword>
<evidence type="ECO:0000313" key="2">
    <source>
        <dbReference type="Proteomes" id="UP000324222"/>
    </source>
</evidence>